<sequence length="160" mass="18109">MFPAVSGSNLAGRKFTIPADLEKERNLLIVAFKERQQDDVDTWMPPVKHLAQKYSDLAYYELPTITNLNPLFRWWIDNGMRSGIPDRAARATTITLYLDKQAFKQALNLPDEERIYLFVVTAAGEILWRGEGPWSQDKAAELEALLLQTAPASKQGTAEK</sequence>
<name>A0A402BHE4_9CHLR</name>
<keyword evidence="2" id="KW-1185">Reference proteome</keyword>
<gene>
    <name evidence="1" type="ORF">KDA_63150</name>
</gene>
<proteinExistence type="predicted"/>
<accession>A0A402BHE4</accession>
<protein>
    <submittedName>
        <fullName evidence="1">Uncharacterized protein</fullName>
    </submittedName>
</protein>
<dbReference type="Proteomes" id="UP000287171">
    <property type="component" value="Unassembled WGS sequence"/>
</dbReference>
<dbReference type="EMBL" id="BIFT01000002">
    <property type="protein sequence ID" value="GCE30831.1"/>
    <property type="molecule type" value="Genomic_DNA"/>
</dbReference>
<dbReference type="RefSeq" id="WP_126630871.1">
    <property type="nucleotide sequence ID" value="NZ_BIFT01000002.1"/>
</dbReference>
<reference evidence="2" key="1">
    <citation type="submission" date="2018-12" db="EMBL/GenBank/DDBJ databases">
        <title>Tengunoibacter tsumagoiensis gen. nov., sp. nov., Dictyobacter kobayashii sp. nov., D. alpinus sp. nov., and D. joshuensis sp. nov. and description of Dictyobacteraceae fam. nov. within the order Ktedonobacterales isolated from Tengu-no-mugimeshi.</title>
        <authorList>
            <person name="Wang C.M."/>
            <person name="Zheng Y."/>
            <person name="Sakai Y."/>
            <person name="Toyoda A."/>
            <person name="Minakuchi Y."/>
            <person name="Abe K."/>
            <person name="Yokota A."/>
            <person name="Yabe S."/>
        </authorList>
    </citation>
    <scope>NUCLEOTIDE SEQUENCE [LARGE SCALE GENOMIC DNA]</scope>
    <source>
        <strain evidence="2">Uno16</strain>
    </source>
</reference>
<dbReference type="OrthoDB" id="161480at2"/>
<organism evidence="1 2">
    <name type="scientific">Dictyobacter alpinus</name>
    <dbReference type="NCBI Taxonomy" id="2014873"/>
    <lineage>
        <taxon>Bacteria</taxon>
        <taxon>Bacillati</taxon>
        <taxon>Chloroflexota</taxon>
        <taxon>Ktedonobacteria</taxon>
        <taxon>Ktedonobacterales</taxon>
        <taxon>Dictyobacteraceae</taxon>
        <taxon>Dictyobacter</taxon>
    </lineage>
</organism>
<evidence type="ECO:0000313" key="2">
    <source>
        <dbReference type="Proteomes" id="UP000287171"/>
    </source>
</evidence>
<evidence type="ECO:0000313" key="1">
    <source>
        <dbReference type="EMBL" id="GCE30831.1"/>
    </source>
</evidence>
<dbReference type="AlphaFoldDB" id="A0A402BHE4"/>
<comment type="caution">
    <text evidence="1">The sequence shown here is derived from an EMBL/GenBank/DDBJ whole genome shotgun (WGS) entry which is preliminary data.</text>
</comment>